<protein>
    <recommendedName>
        <fullName evidence="6">Tyrosine kinase G-rich domain-containing protein</fullName>
    </recommendedName>
</protein>
<sequence length="193" mass="21631">MFDNRLSFSADPPKVAQNTLIQFIAFISAKAFELNKNVFQLMISQKIEALSNEKQAIEHSLKAQKALNIEVMPGTLPTGNRQNQVSSNTTSASASRPSQSLDATSALFMYGESYLRLQSQQIEEQLKQLQTIQEEVKTLKAKAYSYQASPDYPVIKDKPRKALILAIRFIVGLVLSTFIILFSSVIQNSRKEQ</sequence>
<name>A0A1V3ITB9_9PAST</name>
<dbReference type="EMBL" id="MLHK01000031">
    <property type="protein sequence ID" value="OOF45512.1"/>
    <property type="molecule type" value="Genomic_DNA"/>
</dbReference>
<evidence type="ECO:0000256" key="3">
    <source>
        <dbReference type="SAM" id="Phobius"/>
    </source>
</evidence>
<evidence type="ECO:0000313" key="5">
    <source>
        <dbReference type="Proteomes" id="UP000188728"/>
    </source>
</evidence>
<evidence type="ECO:0008006" key="6">
    <source>
        <dbReference type="Google" id="ProtNLM"/>
    </source>
</evidence>
<evidence type="ECO:0000256" key="2">
    <source>
        <dbReference type="SAM" id="MobiDB-lite"/>
    </source>
</evidence>
<evidence type="ECO:0000256" key="1">
    <source>
        <dbReference type="SAM" id="Coils"/>
    </source>
</evidence>
<dbReference type="Gene3D" id="3.30.1890.10">
    <property type="entry name" value="FepE-like"/>
    <property type="match status" value="1"/>
</dbReference>
<evidence type="ECO:0000313" key="4">
    <source>
        <dbReference type="EMBL" id="OOF45512.1"/>
    </source>
</evidence>
<comment type="caution">
    <text evidence="4">The sequence shown here is derived from an EMBL/GenBank/DDBJ whole genome shotgun (WGS) entry which is preliminary data.</text>
</comment>
<keyword evidence="1" id="KW-0175">Coiled coil</keyword>
<gene>
    <name evidence="4" type="ORF">BKK51_06175</name>
</gene>
<keyword evidence="3" id="KW-0472">Membrane</keyword>
<feature type="region of interest" description="Disordered" evidence="2">
    <location>
        <begin position="73"/>
        <end position="98"/>
    </location>
</feature>
<dbReference type="SUPFAM" id="SSF160355">
    <property type="entry name" value="Bacterial polysaccharide co-polymerase-like"/>
    <property type="match status" value="1"/>
</dbReference>
<reference evidence="4 5" key="1">
    <citation type="submission" date="2016-10" db="EMBL/GenBank/DDBJ databases">
        <title>Rodentibacter gen. nov. and new species.</title>
        <authorList>
            <person name="Christensen H."/>
        </authorList>
    </citation>
    <scope>NUCLEOTIDE SEQUENCE [LARGE SCALE GENOMIC DNA]</scope>
    <source>
        <strain evidence="4 5">H1983213011</strain>
    </source>
</reference>
<feature type="coiled-coil region" evidence="1">
    <location>
        <begin position="115"/>
        <end position="142"/>
    </location>
</feature>
<keyword evidence="3" id="KW-1133">Transmembrane helix</keyword>
<feature type="transmembrane region" description="Helical" evidence="3">
    <location>
        <begin position="165"/>
        <end position="186"/>
    </location>
</feature>
<dbReference type="AlphaFoldDB" id="A0A1V3ITB9"/>
<feature type="compositionally biased region" description="Polar residues" evidence="2">
    <location>
        <begin position="77"/>
        <end position="98"/>
    </location>
</feature>
<organism evidence="4 5">
    <name type="scientific">Rodentibacter trehalosifermentans</name>
    <dbReference type="NCBI Taxonomy" id="1908263"/>
    <lineage>
        <taxon>Bacteria</taxon>
        <taxon>Pseudomonadati</taxon>
        <taxon>Pseudomonadota</taxon>
        <taxon>Gammaproteobacteria</taxon>
        <taxon>Pasteurellales</taxon>
        <taxon>Pasteurellaceae</taxon>
        <taxon>Rodentibacter</taxon>
    </lineage>
</organism>
<keyword evidence="3" id="KW-0812">Transmembrane</keyword>
<dbReference type="Proteomes" id="UP000188728">
    <property type="component" value="Unassembled WGS sequence"/>
</dbReference>
<accession>A0A1V3ITB9</accession>
<proteinExistence type="predicted"/>